<protein>
    <submittedName>
        <fullName evidence="1">Uncharacterized protein</fullName>
    </submittedName>
</protein>
<organism evidence="1 2">
    <name type="scientific">Frigoriglobus tundricola</name>
    <dbReference type="NCBI Taxonomy" id="2774151"/>
    <lineage>
        <taxon>Bacteria</taxon>
        <taxon>Pseudomonadati</taxon>
        <taxon>Planctomycetota</taxon>
        <taxon>Planctomycetia</taxon>
        <taxon>Gemmatales</taxon>
        <taxon>Gemmataceae</taxon>
        <taxon>Frigoriglobus</taxon>
    </lineage>
</organism>
<evidence type="ECO:0000313" key="2">
    <source>
        <dbReference type="Proteomes" id="UP000503447"/>
    </source>
</evidence>
<dbReference type="KEGG" id="ftj:FTUN_0794"/>
<dbReference type="EMBL" id="CP053452">
    <property type="protein sequence ID" value="QJW93288.1"/>
    <property type="molecule type" value="Genomic_DNA"/>
</dbReference>
<evidence type="ECO:0000313" key="1">
    <source>
        <dbReference type="EMBL" id="QJW93288.1"/>
    </source>
</evidence>
<gene>
    <name evidence="1" type="ORF">FTUN_0794</name>
</gene>
<proteinExistence type="predicted"/>
<dbReference type="AlphaFoldDB" id="A0A6M5YH28"/>
<reference evidence="2" key="1">
    <citation type="submission" date="2020-05" db="EMBL/GenBank/DDBJ databases">
        <title>Frigoriglobus tundricola gen. nov., sp. nov., a psychrotolerant cellulolytic planctomycete of the family Gemmataceae with two divergent copies of 16S rRNA gene.</title>
        <authorList>
            <person name="Kulichevskaya I.S."/>
            <person name="Ivanova A.A."/>
            <person name="Naumoff D.G."/>
            <person name="Beletsky A.V."/>
            <person name="Rijpstra W.I.C."/>
            <person name="Sinninghe Damste J.S."/>
            <person name="Mardanov A.V."/>
            <person name="Ravin N.V."/>
            <person name="Dedysh S.N."/>
        </authorList>
    </citation>
    <scope>NUCLEOTIDE SEQUENCE [LARGE SCALE GENOMIC DNA]</scope>
    <source>
        <strain evidence="2">PL17</strain>
    </source>
</reference>
<keyword evidence="2" id="KW-1185">Reference proteome</keyword>
<accession>A0A6M5YH28</accession>
<name>A0A6M5YH28_9BACT</name>
<sequence length="79" mass="8848">MRKGFFHGRQYFARTSGRFSSNCARILNRAACIQQSADEQVEFIEQSAKFIARGRGGAPEHAVLFAGKSSKMKYLCRGD</sequence>
<dbReference type="Proteomes" id="UP000503447">
    <property type="component" value="Chromosome"/>
</dbReference>